<evidence type="ECO:0000256" key="3">
    <source>
        <dbReference type="ARBA" id="ARBA00022771"/>
    </source>
</evidence>
<dbReference type="EMBL" id="LNIX01000004">
    <property type="protein sequence ID" value="OXA55836.1"/>
    <property type="molecule type" value="Genomic_DNA"/>
</dbReference>
<evidence type="ECO:0000259" key="7">
    <source>
        <dbReference type="Pfam" id="PF05699"/>
    </source>
</evidence>
<protein>
    <submittedName>
        <fullName evidence="8">Putative AC transposase</fullName>
    </submittedName>
</protein>
<proteinExistence type="predicted"/>
<keyword evidence="4" id="KW-0862">Zinc</keyword>
<comment type="subcellular location">
    <subcellularLocation>
        <location evidence="1">Nucleus</location>
    </subcellularLocation>
</comment>
<dbReference type="InterPro" id="IPR052035">
    <property type="entry name" value="ZnF_BED_domain_contain"/>
</dbReference>
<dbReference type="GO" id="GO:0008270">
    <property type="term" value="F:zinc ion binding"/>
    <property type="evidence" value="ECO:0007669"/>
    <property type="project" value="UniProtKB-KW"/>
</dbReference>
<evidence type="ECO:0000256" key="2">
    <source>
        <dbReference type="ARBA" id="ARBA00022723"/>
    </source>
</evidence>
<feature type="compositionally biased region" description="Basic and acidic residues" evidence="6">
    <location>
        <begin position="1"/>
        <end position="14"/>
    </location>
</feature>
<comment type="caution">
    <text evidence="8">The sequence shown here is derived from an EMBL/GenBank/DDBJ whole genome shotgun (WGS) entry which is preliminary data.</text>
</comment>
<feature type="region of interest" description="Disordered" evidence="6">
    <location>
        <begin position="338"/>
        <end position="373"/>
    </location>
</feature>
<feature type="domain" description="HAT C-terminal dimerisation" evidence="7">
    <location>
        <begin position="692"/>
        <end position="767"/>
    </location>
</feature>
<dbReference type="AlphaFoldDB" id="A0A226EGP7"/>
<dbReference type="OrthoDB" id="3062869at2759"/>
<dbReference type="SUPFAM" id="SSF140996">
    <property type="entry name" value="Hermes dimerisation domain"/>
    <property type="match status" value="1"/>
</dbReference>
<dbReference type="SUPFAM" id="SSF53098">
    <property type="entry name" value="Ribonuclease H-like"/>
    <property type="match status" value="1"/>
</dbReference>
<keyword evidence="5" id="KW-0539">Nucleus</keyword>
<evidence type="ECO:0000256" key="5">
    <source>
        <dbReference type="ARBA" id="ARBA00023242"/>
    </source>
</evidence>
<organism evidence="8 9">
    <name type="scientific">Folsomia candida</name>
    <name type="common">Springtail</name>
    <dbReference type="NCBI Taxonomy" id="158441"/>
    <lineage>
        <taxon>Eukaryota</taxon>
        <taxon>Metazoa</taxon>
        <taxon>Ecdysozoa</taxon>
        <taxon>Arthropoda</taxon>
        <taxon>Hexapoda</taxon>
        <taxon>Collembola</taxon>
        <taxon>Entomobryomorpha</taxon>
        <taxon>Isotomoidea</taxon>
        <taxon>Isotomidae</taxon>
        <taxon>Proisotominae</taxon>
        <taxon>Folsomia</taxon>
    </lineage>
</organism>
<dbReference type="InterPro" id="IPR012337">
    <property type="entry name" value="RNaseH-like_sf"/>
</dbReference>
<dbReference type="InterPro" id="IPR008906">
    <property type="entry name" value="HATC_C_dom"/>
</dbReference>
<evidence type="ECO:0000256" key="4">
    <source>
        <dbReference type="ARBA" id="ARBA00022833"/>
    </source>
</evidence>
<dbReference type="GO" id="GO:0046983">
    <property type="term" value="F:protein dimerization activity"/>
    <property type="evidence" value="ECO:0007669"/>
    <property type="project" value="InterPro"/>
</dbReference>
<dbReference type="PANTHER" id="PTHR46481">
    <property type="entry name" value="ZINC FINGER BED DOMAIN-CONTAINING PROTEIN 4"/>
    <property type="match status" value="1"/>
</dbReference>
<feature type="compositionally biased region" description="Basic and acidic residues" evidence="6">
    <location>
        <begin position="643"/>
        <end position="652"/>
    </location>
</feature>
<keyword evidence="3" id="KW-0863">Zinc-finger</keyword>
<dbReference type="GO" id="GO:0005634">
    <property type="term" value="C:nucleus"/>
    <property type="evidence" value="ECO:0007669"/>
    <property type="project" value="UniProtKB-SubCell"/>
</dbReference>
<keyword evidence="9" id="KW-1185">Reference proteome</keyword>
<dbReference type="STRING" id="158441.A0A226EGP7"/>
<name>A0A226EGP7_FOLCA</name>
<feature type="region of interest" description="Disordered" evidence="6">
    <location>
        <begin position="79"/>
        <end position="100"/>
    </location>
</feature>
<feature type="region of interest" description="Disordered" evidence="6">
    <location>
        <begin position="643"/>
        <end position="668"/>
    </location>
</feature>
<keyword evidence="2" id="KW-0479">Metal-binding</keyword>
<feature type="compositionally biased region" description="Low complexity" evidence="6">
    <location>
        <begin position="83"/>
        <end position="97"/>
    </location>
</feature>
<feature type="compositionally biased region" description="Polar residues" evidence="6">
    <location>
        <begin position="653"/>
        <end position="666"/>
    </location>
</feature>
<sequence>MEDNRDISSKDNQKLRSSSASSTSAFEVLMTKAGSRSRLIPSSSDPLNKSKFGKYFKLLPHTLLNLEDNIEEDRTEIVHTDASDTNANSQTSNSSSNKGIGKTQVQCEFKLIDGSTVCGTVLNLQLNSYANLGKHLKRKHGLVIDETVHKKQKETQQSLQEFVSSKEPYANDHPKQKEFDDNVLTMMSLDILPLNFVNGIGFKKCVKNLDPKISIKSRQGYVKRLQNIISLRVSPAIKSNLSKVEPRSCHFSLDIWSTRRREGVLGICAHYINANWEYKSCLIGFRILKERHTAEYIREEFMECLRSLKVPNAWGGYVVTDNASNMIKCFEMTDEYDEDELDEQVSEQQEEDLEVTTDDSDDEEIGDDEDVDDEDISLLNSDEDFGEPAKPEFVDHMGCIAHTLQLGVISALKTDENSKTFISYIKSVMVFFKNSTRWSDDLRTETKLDVVFPAKTRWNATLDMVQRFKQDKFFKAIRNVLDRATVEFRPSKITTVNKKKVPPLAPTMEDLKKAEELYTILRPMGDATDEMHSSSVTANLVVLVTTQAYRRLQNLSVTYFKALQIQLIEQLQNRMNPIIQKSEVLVASILDPRIKLNVFKLSTNSGADGDNGTPQLKVPSLQTATDVISLFFEVEEINYTNAVKKDGPEKSGDQTTNSNVDDAVSSSRDKDKTSLFDVLREVPASTPVEISELQIYLHESNSPASQNPLNYWRDNEWRFPILAKLAKKHLAFPASSAGMERIYSIAGAIARARRARISVKNLANLLLHREFLNVK</sequence>
<accession>A0A226EGP7</accession>
<dbReference type="PANTHER" id="PTHR46481:SF10">
    <property type="entry name" value="ZINC FINGER BED DOMAIN-CONTAINING PROTEIN 39"/>
    <property type="match status" value="1"/>
</dbReference>
<evidence type="ECO:0000313" key="9">
    <source>
        <dbReference type="Proteomes" id="UP000198287"/>
    </source>
</evidence>
<dbReference type="Proteomes" id="UP000198287">
    <property type="component" value="Unassembled WGS sequence"/>
</dbReference>
<gene>
    <name evidence="8" type="ORF">Fcan01_08847</name>
</gene>
<evidence type="ECO:0000256" key="1">
    <source>
        <dbReference type="ARBA" id="ARBA00004123"/>
    </source>
</evidence>
<feature type="region of interest" description="Disordered" evidence="6">
    <location>
        <begin position="1"/>
        <end position="24"/>
    </location>
</feature>
<evidence type="ECO:0000313" key="8">
    <source>
        <dbReference type="EMBL" id="OXA55836.1"/>
    </source>
</evidence>
<dbReference type="Pfam" id="PF05699">
    <property type="entry name" value="Dimer_Tnp_hAT"/>
    <property type="match status" value="1"/>
</dbReference>
<reference evidence="8 9" key="1">
    <citation type="submission" date="2015-12" db="EMBL/GenBank/DDBJ databases">
        <title>The genome of Folsomia candida.</title>
        <authorList>
            <person name="Faddeeva A."/>
            <person name="Derks M.F."/>
            <person name="Anvar Y."/>
            <person name="Smit S."/>
            <person name="Van Straalen N."/>
            <person name="Roelofs D."/>
        </authorList>
    </citation>
    <scope>NUCLEOTIDE SEQUENCE [LARGE SCALE GENOMIC DNA]</scope>
    <source>
        <strain evidence="8 9">VU population</strain>
        <tissue evidence="8">Whole body</tissue>
    </source>
</reference>
<evidence type="ECO:0000256" key="6">
    <source>
        <dbReference type="SAM" id="MobiDB-lite"/>
    </source>
</evidence>